<dbReference type="AlphaFoldDB" id="R6MUZ1"/>
<protein>
    <submittedName>
        <fullName evidence="1">Uncharacterized protein</fullName>
    </submittedName>
</protein>
<comment type="caution">
    <text evidence="1">The sequence shown here is derived from an EMBL/GenBank/DDBJ whole genome shotgun (WGS) entry which is preliminary data.</text>
</comment>
<dbReference type="EMBL" id="CBEP010000009">
    <property type="protein sequence ID" value="CDC03568.1"/>
    <property type="molecule type" value="Genomic_DNA"/>
</dbReference>
<organism evidence="1 2">
    <name type="scientific">[Clostridium] leptum CAG:27</name>
    <dbReference type="NCBI Taxonomy" id="1263068"/>
    <lineage>
        <taxon>Bacteria</taxon>
        <taxon>Bacillati</taxon>
        <taxon>Bacillota</taxon>
        <taxon>Clostridia</taxon>
        <taxon>Eubacteriales</taxon>
        <taxon>Oscillospiraceae</taxon>
        <taxon>Oscillospiraceae incertae sedis</taxon>
    </lineage>
</organism>
<reference evidence="1" key="1">
    <citation type="submission" date="2012-11" db="EMBL/GenBank/DDBJ databases">
        <title>Dependencies among metagenomic species, viruses, plasmids and units of genetic variation.</title>
        <authorList>
            <person name="Nielsen H.B."/>
            <person name="Almeida M."/>
            <person name="Juncker A.S."/>
            <person name="Rasmussen S."/>
            <person name="Li J."/>
            <person name="Sunagawa S."/>
            <person name="Plichta D."/>
            <person name="Gautier L."/>
            <person name="Le Chatelier E."/>
            <person name="Peletier E."/>
            <person name="Bonde I."/>
            <person name="Nielsen T."/>
            <person name="Manichanh C."/>
            <person name="Arumugam M."/>
            <person name="Batto J."/>
            <person name="Santos M.B.Q.D."/>
            <person name="Blom N."/>
            <person name="Borruel N."/>
            <person name="Burgdorf K.S."/>
            <person name="Boumezbeur F."/>
            <person name="Casellas F."/>
            <person name="Dore J."/>
            <person name="Guarner F."/>
            <person name="Hansen T."/>
            <person name="Hildebrand F."/>
            <person name="Kaas R.S."/>
            <person name="Kennedy S."/>
            <person name="Kristiansen K."/>
            <person name="Kultima J.R."/>
            <person name="Leonard P."/>
            <person name="Levenez F."/>
            <person name="Lund O."/>
            <person name="Moumen B."/>
            <person name="Le Paslier D."/>
            <person name="Pons N."/>
            <person name="Pedersen O."/>
            <person name="Prifti E."/>
            <person name="Qin J."/>
            <person name="Raes J."/>
            <person name="Tap J."/>
            <person name="Tims S."/>
            <person name="Ussery D.W."/>
            <person name="Yamada T."/>
            <person name="MetaHit consortium"/>
            <person name="Renault P."/>
            <person name="Sicheritz-Ponten T."/>
            <person name="Bork P."/>
            <person name="Wang J."/>
            <person name="Brunak S."/>
            <person name="Ehrlich S.D."/>
        </authorList>
    </citation>
    <scope>NUCLEOTIDE SEQUENCE [LARGE SCALE GENOMIC DNA]</scope>
</reference>
<sequence>MENKFMRVEEVAEVLEVSTSFAYKVIRQLNDELKAKGFITIAGRINREYFYERLYHNGKVVI</sequence>
<proteinExistence type="predicted"/>
<name>R6MUZ1_9FIRM</name>
<evidence type="ECO:0000313" key="1">
    <source>
        <dbReference type="EMBL" id="CDC03568.1"/>
    </source>
</evidence>
<gene>
    <name evidence="1" type="ORF">BN578_01570</name>
</gene>
<dbReference type="Proteomes" id="UP000018168">
    <property type="component" value="Unassembled WGS sequence"/>
</dbReference>
<evidence type="ECO:0000313" key="2">
    <source>
        <dbReference type="Proteomes" id="UP000018168"/>
    </source>
</evidence>
<accession>R6MUZ1</accession>